<keyword evidence="4" id="KW-0547">Nucleotide-binding</keyword>
<evidence type="ECO:0000256" key="1">
    <source>
        <dbReference type="ARBA" id="ARBA00005842"/>
    </source>
</evidence>
<dbReference type="Pfam" id="PF01715">
    <property type="entry name" value="IPPT"/>
    <property type="match status" value="2"/>
</dbReference>
<dbReference type="Proteomes" id="UP001630127">
    <property type="component" value="Unassembled WGS sequence"/>
</dbReference>
<evidence type="ECO:0000256" key="3">
    <source>
        <dbReference type="ARBA" id="ARBA00022712"/>
    </source>
</evidence>
<evidence type="ECO:0000256" key="7">
    <source>
        <dbReference type="ARBA" id="ARBA00051744"/>
    </source>
</evidence>
<name>A0ABD3AJL1_9GENT</name>
<evidence type="ECO:0000256" key="10">
    <source>
        <dbReference type="ARBA" id="ARBA00066838"/>
    </source>
</evidence>
<keyword evidence="12" id="KW-1185">Reference proteome</keyword>
<dbReference type="PANTHER" id="PTHR11088:SF89">
    <property type="entry name" value="TRNA DIMETHYLALLYLTRANSFERASE"/>
    <property type="match status" value="1"/>
</dbReference>
<dbReference type="EMBL" id="JBJUIK010000004">
    <property type="protein sequence ID" value="KAL3531362.1"/>
    <property type="molecule type" value="Genomic_DNA"/>
</dbReference>
<comment type="catalytic activity">
    <reaction evidence="8">
        <text>dimethylallyl diphosphate + ADP = N(6)-(dimethylallyl)adenosine 5'-diphosphate + diphosphate</text>
        <dbReference type="Rhea" id="RHEA:36327"/>
        <dbReference type="ChEBI" id="CHEBI:33019"/>
        <dbReference type="ChEBI" id="CHEBI:57623"/>
        <dbReference type="ChEBI" id="CHEBI:73533"/>
        <dbReference type="ChEBI" id="CHEBI:456216"/>
        <dbReference type="EC" id="2.5.1.112"/>
    </reaction>
</comment>
<evidence type="ECO:0000256" key="9">
    <source>
        <dbReference type="ARBA" id="ARBA00055191"/>
    </source>
</evidence>
<dbReference type="Gene3D" id="3.40.50.300">
    <property type="entry name" value="P-loop containing nucleotide triphosphate hydrolases"/>
    <property type="match status" value="1"/>
</dbReference>
<accession>A0ABD3AJL1</accession>
<protein>
    <recommendedName>
        <fullName evidence="10">adenylate dimethylallyltransferase (ADP/ATP-dependent)</fullName>
        <ecNumber evidence="10">2.5.1.112</ecNumber>
    </recommendedName>
</protein>
<dbReference type="PANTHER" id="PTHR11088">
    <property type="entry name" value="TRNA DIMETHYLALLYLTRANSFERASE"/>
    <property type="match status" value="1"/>
</dbReference>
<dbReference type="GO" id="GO:0005737">
    <property type="term" value="C:cytoplasm"/>
    <property type="evidence" value="ECO:0007669"/>
    <property type="project" value="UniProtKB-ARBA"/>
</dbReference>
<evidence type="ECO:0000256" key="4">
    <source>
        <dbReference type="ARBA" id="ARBA00022741"/>
    </source>
</evidence>
<dbReference type="SUPFAM" id="SSF52540">
    <property type="entry name" value="P-loop containing nucleoside triphosphate hydrolases"/>
    <property type="match status" value="1"/>
</dbReference>
<sequence length="342" mass="38083">MRMISMSMLIPKPRPLLNIQTGGGGGLDMQALINQRALIPQSEKIVVVMGATGTGKSRLSIDLATRFPAEIINSDKMQVYRGLDIVTNKITDDERKGVPHHLLGMIDPNADFTANNFCSMASCAIKSIIGRGKLPIIVGGSNSFVEALIENDNRFRSRYNFCCLWVDVPIPVLHSFVSDRVDRMVERGMVDEVKNIFNPNHFDYSRGIRRSIGVPEFDRFFRAKPFCDEEAQARLLDEAINQTKINTCNLACHQLDKIIRLKNVKGWKIHRLDATEVFTKQGQGQGQEEADEAWENLVVGPSTKIVSKFLFNHHATMVYSNPAPVRLGMGMAMPVAAAASTH</sequence>
<reference evidence="11 12" key="1">
    <citation type="submission" date="2024-11" db="EMBL/GenBank/DDBJ databases">
        <title>A near-complete genome assembly of Cinchona calisaya.</title>
        <authorList>
            <person name="Lian D.C."/>
            <person name="Zhao X.W."/>
            <person name="Wei L."/>
        </authorList>
    </citation>
    <scope>NUCLEOTIDE SEQUENCE [LARGE SCALE GENOMIC DNA]</scope>
    <source>
        <tissue evidence="11">Nenye</tissue>
    </source>
</reference>
<comment type="function">
    <text evidence="9">Involved in cytokinin biosynthesis. Catalyzes the transfer of an isopentenyl group from dimethylallyl diphosphate (DMAPP) to ATP and ADP.</text>
</comment>
<organism evidence="11 12">
    <name type="scientific">Cinchona calisaya</name>
    <dbReference type="NCBI Taxonomy" id="153742"/>
    <lineage>
        <taxon>Eukaryota</taxon>
        <taxon>Viridiplantae</taxon>
        <taxon>Streptophyta</taxon>
        <taxon>Embryophyta</taxon>
        <taxon>Tracheophyta</taxon>
        <taxon>Spermatophyta</taxon>
        <taxon>Magnoliopsida</taxon>
        <taxon>eudicotyledons</taxon>
        <taxon>Gunneridae</taxon>
        <taxon>Pentapetalae</taxon>
        <taxon>asterids</taxon>
        <taxon>lamiids</taxon>
        <taxon>Gentianales</taxon>
        <taxon>Rubiaceae</taxon>
        <taxon>Cinchonoideae</taxon>
        <taxon>Cinchoneae</taxon>
        <taxon>Cinchona</taxon>
    </lineage>
</organism>
<gene>
    <name evidence="11" type="ORF">ACH5RR_010684</name>
</gene>
<evidence type="ECO:0000256" key="6">
    <source>
        <dbReference type="ARBA" id="ARBA00022946"/>
    </source>
</evidence>
<keyword evidence="6" id="KW-0809">Transit peptide</keyword>
<comment type="catalytic activity">
    <reaction evidence="7">
        <text>dimethylallyl diphosphate + ATP = N(6)-(dimethylallyl)adenosine 5'-triphosphate + diphosphate</text>
        <dbReference type="Rhea" id="RHEA:36331"/>
        <dbReference type="ChEBI" id="CHEBI:30616"/>
        <dbReference type="ChEBI" id="CHEBI:33019"/>
        <dbReference type="ChEBI" id="CHEBI:57623"/>
        <dbReference type="ChEBI" id="CHEBI:73532"/>
        <dbReference type="EC" id="2.5.1.112"/>
    </reaction>
</comment>
<dbReference type="GO" id="GO:0005524">
    <property type="term" value="F:ATP binding"/>
    <property type="evidence" value="ECO:0007669"/>
    <property type="project" value="UniProtKB-KW"/>
</dbReference>
<evidence type="ECO:0000313" key="12">
    <source>
        <dbReference type="Proteomes" id="UP001630127"/>
    </source>
</evidence>
<keyword evidence="5" id="KW-0067">ATP-binding</keyword>
<dbReference type="GO" id="GO:0009824">
    <property type="term" value="F:AMP dimethylallyltransferase activity"/>
    <property type="evidence" value="ECO:0007669"/>
    <property type="project" value="UniProtKB-ARBA"/>
</dbReference>
<keyword evidence="3" id="KW-0203">Cytokinin biosynthesis</keyword>
<comment type="caution">
    <text evidence="11">The sequence shown here is derived from an EMBL/GenBank/DDBJ whole genome shotgun (WGS) entry which is preliminary data.</text>
</comment>
<dbReference type="AlphaFoldDB" id="A0ABD3AJL1"/>
<evidence type="ECO:0000256" key="5">
    <source>
        <dbReference type="ARBA" id="ARBA00022840"/>
    </source>
</evidence>
<dbReference type="EC" id="2.5.1.112" evidence="10"/>
<evidence type="ECO:0000256" key="8">
    <source>
        <dbReference type="ARBA" id="ARBA00052386"/>
    </source>
</evidence>
<dbReference type="Gene3D" id="1.10.287.890">
    <property type="entry name" value="Crystal structure of tRNA isopentenylpyrophosphate transferase (bh2366) domain"/>
    <property type="match status" value="1"/>
</dbReference>
<dbReference type="GO" id="GO:0009691">
    <property type="term" value="P:cytokinin biosynthetic process"/>
    <property type="evidence" value="ECO:0007669"/>
    <property type="project" value="UniProtKB-KW"/>
</dbReference>
<dbReference type="GO" id="GO:0052622">
    <property type="term" value="F:ATP/ADP dimethylallyltransferase activity"/>
    <property type="evidence" value="ECO:0007669"/>
    <property type="project" value="UniProtKB-EC"/>
</dbReference>
<dbReference type="FunFam" id="1.10.287.890:FF:000002">
    <property type="entry name" value="Adenylate isopentenyltransferase 5, chloroplastic"/>
    <property type="match status" value="1"/>
</dbReference>
<dbReference type="InterPro" id="IPR039657">
    <property type="entry name" value="Dimethylallyltransferase"/>
</dbReference>
<evidence type="ECO:0000256" key="2">
    <source>
        <dbReference type="ARBA" id="ARBA00022679"/>
    </source>
</evidence>
<evidence type="ECO:0000313" key="11">
    <source>
        <dbReference type="EMBL" id="KAL3531362.1"/>
    </source>
</evidence>
<keyword evidence="2" id="KW-0808">Transferase</keyword>
<proteinExistence type="inferred from homology"/>
<dbReference type="InterPro" id="IPR027417">
    <property type="entry name" value="P-loop_NTPase"/>
</dbReference>
<comment type="similarity">
    <text evidence="1">Belongs to the IPP transferase family.</text>
</comment>